<keyword evidence="2 5" id="KW-0812">Transmembrane</keyword>
<dbReference type="GO" id="GO:0033617">
    <property type="term" value="P:mitochondrial respiratory chain complex IV assembly"/>
    <property type="evidence" value="ECO:0007669"/>
    <property type="project" value="TreeGrafter"/>
</dbReference>
<evidence type="ECO:0000313" key="7">
    <source>
        <dbReference type="EMBL" id="PIA14483.1"/>
    </source>
</evidence>
<evidence type="ECO:0000313" key="8">
    <source>
        <dbReference type="Proteomes" id="UP000242474"/>
    </source>
</evidence>
<dbReference type="InterPro" id="IPR040153">
    <property type="entry name" value="Rcf2"/>
</dbReference>
<dbReference type="PANTHER" id="PTHR28018">
    <property type="entry name" value="RESPIRATORY SUPERCOMPLEX FACTOR 2, MITOCHONDRIAL"/>
    <property type="match status" value="1"/>
</dbReference>
<evidence type="ECO:0000259" key="6">
    <source>
        <dbReference type="PROSITE" id="PS51503"/>
    </source>
</evidence>
<feature type="transmembrane region" description="Helical" evidence="5">
    <location>
        <begin position="60"/>
        <end position="80"/>
    </location>
</feature>
<evidence type="ECO:0000256" key="3">
    <source>
        <dbReference type="ARBA" id="ARBA00022989"/>
    </source>
</evidence>
<protein>
    <recommendedName>
        <fullName evidence="6">HIG1 domain-containing protein</fullName>
    </recommendedName>
</protein>
<comment type="subcellular location">
    <subcellularLocation>
        <location evidence="1">Mitochondrion</location>
    </subcellularLocation>
</comment>
<dbReference type="AlphaFoldDB" id="A0A2G5B613"/>
<gene>
    <name evidence="7" type="ORF">COEREDRAFT_23897</name>
</gene>
<reference evidence="7 8" key="1">
    <citation type="journal article" date="2015" name="Genome Biol. Evol.">
        <title>Phylogenomic analyses indicate that early fungi evolved digesting cell walls of algal ancestors of land plants.</title>
        <authorList>
            <person name="Chang Y."/>
            <person name="Wang S."/>
            <person name="Sekimoto S."/>
            <person name="Aerts A.L."/>
            <person name="Choi C."/>
            <person name="Clum A."/>
            <person name="LaButti K.M."/>
            <person name="Lindquist E.A."/>
            <person name="Yee Ngan C."/>
            <person name="Ohm R.A."/>
            <person name="Salamov A.A."/>
            <person name="Grigoriev I.V."/>
            <person name="Spatafora J.W."/>
            <person name="Berbee M.L."/>
        </authorList>
    </citation>
    <scope>NUCLEOTIDE SEQUENCE [LARGE SCALE GENOMIC DNA]</scope>
    <source>
        <strain evidence="7 8">NRRL 1564</strain>
    </source>
</reference>
<sequence>RKKQAMISRQTFVDRSINFVNEHRWSILGMAWLVGMSGAGLYLYKKKGMTPAQKLVEARMYAQLITIVGVVSTASIASLGGNSDNKHVQHNSAELEAIL</sequence>
<feature type="transmembrane region" description="Helical" evidence="5">
    <location>
        <begin position="25"/>
        <end position="44"/>
    </location>
</feature>
<keyword evidence="3 5" id="KW-1133">Transmembrane helix</keyword>
<dbReference type="Proteomes" id="UP000242474">
    <property type="component" value="Unassembled WGS sequence"/>
</dbReference>
<dbReference type="InterPro" id="IPR007667">
    <property type="entry name" value="Hypoxia_induced_domain"/>
</dbReference>
<name>A0A2G5B613_COERN</name>
<dbReference type="PROSITE" id="PS51503">
    <property type="entry name" value="HIG1"/>
    <property type="match status" value="1"/>
</dbReference>
<feature type="non-terminal residue" evidence="7">
    <location>
        <position position="1"/>
    </location>
</feature>
<accession>A0A2G5B613</accession>
<evidence type="ECO:0000256" key="5">
    <source>
        <dbReference type="SAM" id="Phobius"/>
    </source>
</evidence>
<evidence type="ECO:0000256" key="4">
    <source>
        <dbReference type="ARBA" id="ARBA00023136"/>
    </source>
</evidence>
<dbReference type="Pfam" id="PF04588">
    <property type="entry name" value="HIG_1_N"/>
    <property type="match status" value="1"/>
</dbReference>
<keyword evidence="4 5" id="KW-0472">Membrane</keyword>
<dbReference type="PANTHER" id="PTHR28018:SF3">
    <property type="entry name" value="RESPIRATORY SUPERCOMPLEX FACTOR 2, MITOCHONDRIAL"/>
    <property type="match status" value="1"/>
</dbReference>
<feature type="domain" description="HIG1" evidence="6">
    <location>
        <begin position="1"/>
        <end position="88"/>
    </location>
</feature>
<dbReference type="Gene3D" id="6.10.140.1320">
    <property type="match status" value="1"/>
</dbReference>
<proteinExistence type="predicted"/>
<dbReference type="STRING" id="763665.A0A2G5B613"/>
<evidence type="ECO:0000256" key="2">
    <source>
        <dbReference type="ARBA" id="ARBA00022692"/>
    </source>
</evidence>
<dbReference type="OrthoDB" id="1915122at2759"/>
<keyword evidence="8" id="KW-1185">Reference proteome</keyword>
<dbReference type="GO" id="GO:0005739">
    <property type="term" value="C:mitochondrion"/>
    <property type="evidence" value="ECO:0007669"/>
    <property type="project" value="UniProtKB-SubCell"/>
</dbReference>
<organism evidence="7 8">
    <name type="scientific">Coemansia reversa (strain ATCC 12441 / NRRL 1564)</name>
    <dbReference type="NCBI Taxonomy" id="763665"/>
    <lineage>
        <taxon>Eukaryota</taxon>
        <taxon>Fungi</taxon>
        <taxon>Fungi incertae sedis</taxon>
        <taxon>Zoopagomycota</taxon>
        <taxon>Kickxellomycotina</taxon>
        <taxon>Kickxellomycetes</taxon>
        <taxon>Kickxellales</taxon>
        <taxon>Kickxellaceae</taxon>
        <taxon>Coemansia</taxon>
    </lineage>
</organism>
<dbReference type="EMBL" id="KZ303517">
    <property type="protein sequence ID" value="PIA14483.1"/>
    <property type="molecule type" value="Genomic_DNA"/>
</dbReference>
<evidence type="ECO:0000256" key="1">
    <source>
        <dbReference type="ARBA" id="ARBA00004173"/>
    </source>
</evidence>
<feature type="non-terminal residue" evidence="7">
    <location>
        <position position="99"/>
    </location>
</feature>